<feature type="transmembrane region" description="Helical" evidence="11">
    <location>
        <begin position="7"/>
        <end position="33"/>
    </location>
</feature>
<evidence type="ECO:0000256" key="8">
    <source>
        <dbReference type="ARBA" id="ARBA00022840"/>
    </source>
</evidence>
<dbReference type="Gene3D" id="1.10.287.130">
    <property type="match status" value="1"/>
</dbReference>
<evidence type="ECO:0000256" key="7">
    <source>
        <dbReference type="ARBA" id="ARBA00022777"/>
    </source>
</evidence>
<keyword evidence="7" id="KW-0418">Kinase</keyword>
<evidence type="ECO:0000313" key="13">
    <source>
        <dbReference type="EMBL" id="XAF71656.1"/>
    </source>
</evidence>
<keyword evidence="9" id="KW-0902">Two-component regulatory system</keyword>
<organism evidence="13 14">
    <name type="scientific">Staphylococcus hsinchuensis</name>
    <dbReference type="NCBI Taxonomy" id="3051183"/>
    <lineage>
        <taxon>Bacteria</taxon>
        <taxon>Bacillati</taxon>
        <taxon>Bacillota</taxon>
        <taxon>Bacilli</taxon>
        <taxon>Bacillales</taxon>
        <taxon>Staphylococcaceae</taxon>
        <taxon>Staphylococcus</taxon>
    </lineage>
</organism>
<keyword evidence="8" id="KW-0067">ATP-binding</keyword>
<dbReference type="RefSeq" id="WP_342610606.1">
    <property type="nucleotide sequence ID" value="NZ_CP128356.1"/>
</dbReference>
<feature type="domain" description="Histidine kinase" evidence="12">
    <location>
        <begin position="143"/>
        <end position="326"/>
    </location>
</feature>
<dbReference type="PANTHER" id="PTHR45528">
    <property type="entry name" value="SENSOR HISTIDINE KINASE CPXA"/>
    <property type="match status" value="1"/>
</dbReference>
<dbReference type="InterPro" id="IPR050398">
    <property type="entry name" value="HssS/ArlS-like"/>
</dbReference>
<dbReference type="Gene3D" id="3.30.565.10">
    <property type="entry name" value="Histidine kinase-like ATPase, C-terminal domain"/>
    <property type="match status" value="1"/>
</dbReference>
<gene>
    <name evidence="13" type="ORF">QQM35_11130</name>
</gene>
<proteinExistence type="predicted"/>
<evidence type="ECO:0000256" key="9">
    <source>
        <dbReference type="ARBA" id="ARBA00023012"/>
    </source>
</evidence>
<keyword evidence="6" id="KW-0547">Nucleotide-binding</keyword>
<accession>A0ABZ3EFM3</accession>
<dbReference type="PROSITE" id="PS50109">
    <property type="entry name" value="HIS_KIN"/>
    <property type="match status" value="1"/>
</dbReference>
<evidence type="ECO:0000256" key="3">
    <source>
        <dbReference type="ARBA" id="ARBA00012438"/>
    </source>
</evidence>
<evidence type="ECO:0000256" key="5">
    <source>
        <dbReference type="ARBA" id="ARBA00022679"/>
    </source>
</evidence>
<dbReference type="EC" id="2.7.13.3" evidence="3"/>
<evidence type="ECO:0000256" key="6">
    <source>
        <dbReference type="ARBA" id="ARBA00022741"/>
    </source>
</evidence>
<dbReference type="SUPFAM" id="SSF47384">
    <property type="entry name" value="Homodimeric domain of signal transducing histidine kinase"/>
    <property type="match status" value="1"/>
</dbReference>
<evidence type="ECO:0000313" key="14">
    <source>
        <dbReference type="Proteomes" id="UP001436297"/>
    </source>
</evidence>
<dbReference type="EMBL" id="CP128356">
    <property type="protein sequence ID" value="XAF71656.1"/>
    <property type="molecule type" value="Genomic_DNA"/>
</dbReference>
<dbReference type="Proteomes" id="UP001436297">
    <property type="component" value="Plasmid unnamed"/>
</dbReference>
<evidence type="ECO:0000256" key="1">
    <source>
        <dbReference type="ARBA" id="ARBA00000085"/>
    </source>
</evidence>
<protein>
    <recommendedName>
        <fullName evidence="3">histidine kinase</fullName>
        <ecNumber evidence="3">2.7.13.3</ecNumber>
    </recommendedName>
</protein>
<feature type="transmembrane region" description="Helical" evidence="11">
    <location>
        <begin position="53"/>
        <end position="72"/>
    </location>
</feature>
<evidence type="ECO:0000256" key="10">
    <source>
        <dbReference type="ARBA" id="ARBA00023136"/>
    </source>
</evidence>
<comment type="subcellular location">
    <subcellularLocation>
        <location evidence="2">Membrane</location>
        <topology evidence="2">Multi-pass membrane protein</topology>
    </subcellularLocation>
</comment>
<name>A0ABZ3EFM3_9STAP</name>
<evidence type="ECO:0000256" key="4">
    <source>
        <dbReference type="ARBA" id="ARBA00022553"/>
    </source>
</evidence>
<reference evidence="13 14" key="1">
    <citation type="journal article" date="2024" name="Pathogens">
        <title>Staphylococcus hsinchuensis sp. nov., Isolated from Soymilk.</title>
        <authorList>
            <person name="Wang Y.T."/>
            <person name="Lin Y.C."/>
            <person name="Hsieh Y.H."/>
            <person name="Lin Y.T."/>
            <person name="Hamada M."/>
            <person name="Chen C.C."/>
            <person name="Liou J.S."/>
            <person name="Lee A.Y."/>
            <person name="Zhang W.L."/>
            <person name="Chen Y.T."/>
            <person name="Huang C.H."/>
        </authorList>
    </citation>
    <scope>NUCLEOTIDE SEQUENCE [LARGE SCALE GENOMIC DNA]</scope>
    <source>
        <strain evidence="13 14">H164</strain>
    </source>
</reference>
<dbReference type="InterPro" id="IPR036097">
    <property type="entry name" value="HisK_dim/P_sf"/>
</dbReference>
<comment type="catalytic activity">
    <reaction evidence="1">
        <text>ATP + protein L-histidine = ADP + protein N-phospho-L-histidine.</text>
        <dbReference type="EC" id="2.7.13.3"/>
    </reaction>
</comment>
<keyword evidence="14" id="KW-1185">Reference proteome</keyword>
<keyword evidence="4" id="KW-0597">Phosphoprotein</keyword>
<evidence type="ECO:0000256" key="2">
    <source>
        <dbReference type="ARBA" id="ARBA00004141"/>
    </source>
</evidence>
<keyword evidence="11" id="KW-0812">Transmembrane</keyword>
<dbReference type="InterPro" id="IPR036890">
    <property type="entry name" value="HATPase_C_sf"/>
</dbReference>
<evidence type="ECO:0000256" key="11">
    <source>
        <dbReference type="SAM" id="Phobius"/>
    </source>
</evidence>
<dbReference type="PANTHER" id="PTHR45528:SF9">
    <property type="entry name" value="SENSOR HISTIDINE KINASE YBDK"/>
    <property type="match status" value="1"/>
</dbReference>
<keyword evidence="10 11" id="KW-0472">Membrane</keyword>
<keyword evidence="11" id="KW-1133">Transmembrane helix</keyword>
<dbReference type="SUPFAM" id="SSF55874">
    <property type="entry name" value="ATPase domain of HSP90 chaperone/DNA topoisomerase II/histidine kinase"/>
    <property type="match status" value="1"/>
</dbReference>
<keyword evidence="13" id="KW-0614">Plasmid</keyword>
<sequence length="333" mass="39099">MTLKTKYIIFAIISTIFAPLFFILINNISFFIYKKIFSENINNFENKIIIFDNYFLLLLMIIVTILYGANFIKKISINIINIKNTVQTLTYKDNLPHHLKTNNGISSEFNALALSINNLIDRLRYKELTLKKYNSQQENYLKQLSHDINTPLTSLKLEIFQISKEYSINEKNVNDLYKKIDYISTLTSQIKPEQINKINDFYVFKQKINIVPLVENTIQKWQYLFSKKNIKININILHNEVFWIGEELWFERLFDNIISNIYHHSKTPSVNIYLSQQIIIEEFGIGYNVNELTKKGSGLSIISEISQLFSIKTDINSNSNGTIYKLIQQNNNF</sequence>
<keyword evidence="5" id="KW-0808">Transferase</keyword>
<geneLocation type="plasmid" evidence="13 14">
    <name>unnamed</name>
</geneLocation>
<dbReference type="InterPro" id="IPR005467">
    <property type="entry name" value="His_kinase_dom"/>
</dbReference>
<evidence type="ECO:0000259" key="12">
    <source>
        <dbReference type="PROSITE" id="PS50109"/>
    </source>
</evidence>